<protein>
    <submittedName>
        <fullName evidence="3">Uncharacterized protein</fullName>
    </submittedName>
</protein>
<gene>
    <name evidence="3" type="ORF">D9756_007221</name>
</gene>
<keyword evidence="2" id="KW-0472">Membrane</keyword>
<accession>A0A8H5D6D4</accession>
<feature type="transmembrane region" description="Helical" evidence="2">
    <location>
        <begin position="134"/>
        <end position="158"/>
    </location>
</feature>
<dbReference type="AlphaFoldDB" id="A0A8H5D6D4"/>
<keyword evidence="2" id="KW-0812">Transmembrane</keyword>
<keyword evidence="4" id="KW-1185">Reference proteome</keyword>
<evidence type="ECO:0000313" key="4">
    <source>
        <dbReference type="Proteomes" id="UP000559027"/>
    </source>
</evidence>
<evidence type="ECO:0000313" key="3">
    <source>
        <dbReference type="EMBL" id="KAF5354330.1"/>
    </source>
</evidence>
<reference evidence="3 4" key="1">
    <citation type="journal article" date="2020" name="ISME J.">
        <title>Uncovering the hidden diversity of litter-decomposition mechanisms in mushroom-forming fungi.</title>
        <authorList>
            <person name="Floudas D."/>
            <person name="Bentzer J."/>
            <person name="Ahren D."/>
            <person name="Johansson T."/>
            <person name="Persson P."/>
            <person name="Tunlid A."/>
        </authorList>
    </citation>
    <scope>NUCLEOTIDE SEQUENCE [LARGE SCALE GENOMIC DNA]</scope>
    <source>
        <strain evidence="3 4">CBS 146.42</strain>
    </source>
</reference>
<proteinExistence type="predicted"/>
<keyword evidence="2" id="KW-1133">Transmembrane helix</keyword>
<dbReference type="EMBL" id="JAACJO010000009">
    <property type="protein sequence ID" value="KAF5354330.1"/>
    <property type="molecule type" value="Genomic_DNA"/>
</dbReference>
<dbReference type="Proteomes" id="UP000559027">
    <property type="component" value="Unassembled WGS sequence"/>
</dbReference>
<evidence type="ECO:0000256" key="2">
    <source>
        <dbReference type="SAM" id="Phobius"/>
    </source>
</evidence>
<comment type="caution">
    <text evidence="3">The sequence shown here is derived from an EMBL/GenBank/DDBJ whole genome shotgun (WGS) entry which is preliminary data.</text>
</comment>
<organism evidence="3 4">
    <name type="scientific">Leucocoprinus leucothites</name>
    <dbReference type="NCBI Taxonomy" id="201217"/>
    <lineage>
        <taxon>Eukaryota</taxon>
        <taxon>Fungi</taxon>
        <taxon>Dikarya</taxon>
        <taxon>Basidiomycota</taxon>
        <taxon>Agaricomycotina</taxon>
        <taxon>Agaricomycetes</taxon>
        <taxon>Agaricomycetidae</taxon>
        <taxon>Agaricales</taxon>
        <taxon>Agaricineae</taxon>
        <taxon>Agaricaceae</taxon>
        <taxon>Leucocoprinus</taxon>
    </lineage>
</organism>
<feature type="region of interest" description="Disordered" evidence="1">
    <location>
        <begin position="252"/>
        <end position="274"/>
    </location>
</feature>
<evidence type="ECO:0000256" key="1">
    <source>
        <dbReference type="SAM" id="MobiDB-lite"/>
    </source>
</evidence>
<name>A0A8H5D6D4_9AGAR</name>
<dbReference type="OrthoDB" id="3019750at2759"/>
<sequence length="348" mass="38980">MRLSDLQAYYYDSGLLNRNVSGAGDGLSAVVPRGLPNPWINPFQITRSEFRPLVAAVLAETVLYGIHIVLNRHRHHHRHHSHNTDNRSPLPSGGSAVIVNDRHIDMTSRRRLRDYIPNFLKLQTRLRIRISLQLISFLAATIMFILATADIGVSYSIILNHYGNYVDGLENTQDFLTMVYPKILIHLVNNVIADALLVNLSSTSVSQVRTDERKGAFLLLAGTDEPFVDSSTRPLIYVELSDEAIERARASREHNDCGNGRGRQHSLQQRPGIHGTRPFDPDLTPLSYMQQEAYTALLAAVNKMTIGEISALPPRLQDNAWKIRVIIGMQLETMACAALHDEPEANII</sequence>